<gene>
    <name evidence="3" type="ORF">Stube_58120</name>
</gene>
<organism evidence="3 4">
    <name type="scientific">Streptomyces tubercidicus</name>
    <dbReference type="NCBI Taxonomy" id="47759"/>
    <lineage>
        <taxon>Bacteria</taxon>
        <taxon>Bacillati</taxon>
        <taxon>Actinomycetota</taxon>
        <taxon>Actinomycetes</taxon>
        <taxon>Kitasatosporales</taxon>
        <taxon>Streptomycetaceae</taxon>
        <taxon>Streptomyces</taxon>
    </lineage>
</organism>
<protein>
    <recommendedName>
        <fullName evidence="2">pPIWI-RE RNaseH domain-containing protein</fullName>
    </recommendedName>
</protein>
<dbReference type="AlphaFoldDB" id="A0A640UZ33"/>
<sequence>MTTREITPMYTRDGYEREALAVAAARLSHQALSWSDRTRYPAPLHAALQMDLGHPQFRRSEPKDAESLEILREARGGDA</sequence>
<evidence type="ECO:0000256" key="1">
    <source>
        <dbReference type="SAM" id="MobiDB-lite"/>
    </source>
</evidence>
<feature type="compositionally biased region" description="Basic and acidic residues" evidence="1">
    <location>
        <begin position="58"/>
        <end position="79"/>
    </location>
</feature>
<accession>A0A640UZ33</accession>
<dbReference type="Proteomes" id="UP000431826">
    <property type="component" value="Unassembled WGS sequence"/>
</dbReference>
<evidence type="ECO:0000313" key="4">
    <source>
        <dbReference type="Proteomes" id="UP000431826"/>
    </source>
</evidence>
<feature type="region of interest" description="Disordered" evidence="1">
    <location>
        <begin position="54"/>
        <end position="79"/>
    </location>
</feature>
<keyword evidence="4" id="KW-1185">Reference proteome</keyword>
<dbReference type="Pfam" id="PF13032">
    <property type="entry name" value="RNaseH_pPIWI_RE"/>
    <property type="match status" value="1"/>
</dbReference>
<evidence type="ECO:0000259" key="2">
    <source>
        <dbReference type="Pfam" id="PF13032"/>
    </source>
</evidence>
<proteinExistence type="predicted"/>
<name>A0A640UZ33_9ACTN</name>
<evidence type="ECO:0000313" key="3">
    <source>
        <dbReference type="EMBL" id="GFE41139.1"/>
    </source>
</evidence>
<dbReference type="InterPro" id="IPR024996">
    <property type="entry name" value="RNaseH_pPIWI_RE"/>
</dbReference>
<feature type="domain" description="pPIWI-RE RNaseH" evidence="2">
    <location>
        <begin position="1"/>
        <end position="56"/>
    </location>
</feature>
<comment type="caution">
    <text evidence="3">The sequence shown here is derived from an EMBL/GenBank/DDBJ whole genome shotgun (WGS) entry which is preliminary data.</text>
</comment>
<reference evidence="3 4" key="1">
    <citation type="submission" date="2019-12" db="EMBL/GenBank/DDBJ databases">
        <title>Whole genome shotgun sequence of Streptomyces tubercidicus NBRC 13090.</title>
        <authorList>
            <person name="Ichikawa N."/>
            <person name="Kimura A."/>
            <person name="Kitahashi Y."/>
            <person name="Komaki H."/>
            <person name="Tamura T."/>
        </authorList>
    </citation>
    <scope>NUCLEOTIDE SEQUENCE [LARGE SCALE GENOMIC DNA]</scope>
    <source>
        <strain evidence="3 4">NBRC 13090</strain>
    </source>
</reference>
<dbReference type="EMBL" id="BLIR01000003">
    <property type="protein sequence ID" value="GFE41139.1"/>
    <property type="molecule type" value="Genomic_DNA"/>
</dbReference>